<comment type="caution">
    <text evidence="2">The sequence shown here is derived from an EMBL/GenBank/DDBJ whole genome shotgun (WGS) entry which is preliminary data.</text>
</comment>
<dbReference type="InterPro" id="IPR029024">
    <property type="entry name" value="TerB-like"/>
</dbReference>
<evidence type="ECO:0000259" key="1">
    <source>
        <dbReference type="SMART" id="SM00978"/>
    </source>
</evidence>
<reference evidence="2 3" key="1">
    <citation type="submission" date="2017-08" db="EMBL/GenBank/DDBJ databases">
        <title>Infants hospitalized years apart are colonized by the same room-sourced microbial strains.</title>
        <authorList>
            <person name="Brooks B."/>
            <person name="Olm M.R."/>
            <person name="Firek B.A."/>
            <person name="Baker R."/>
            <person name="Thomas B.C."/>
            <person name="Morowitz M.J."/>
            <person name="Banfield J.F."/>
        </authorList>
    </citation>
    <scope>NUCLEOTIDE SEQUENCE [LARGE SCALE GENOMIC DNA]</scope>
    <source>
        <strain evidence="2">S2_003_000_R2_14</strain>
    </source>
</reference>
<evidence type="ECO:0000313" key="3">
    <source>
        <dbReference type="Proteomes" id="UP000249061"/>
    </source>
</evidence>
<dbReference type="EMBL" id="QFQP01000019">
    <property type="protein sequence ID" value="PZR09799.1"/>
    <property type="molecule type" value="Genomic_DNA"/>
</dbReference>
<feature type="domain" description="Tim44-like" evidence="1">
    <location>
        <begin position="103"/>
        <end position="290"/>
    </location>
</feature>
<dbReference type="SUPFAM" id="SSF54427">
    <property type="entry name" value="NTF2-like"/>
    <property type="match status" value="1"/>
</dbReference>
<protein>
    <recommendedName>
        <fullName evidence="1">Tim44-like domain-containing protein</fullName>
    </recommendedName>
</protein>
<dbReference type="Pfam" id="PF04280">
    <property type="entry name" value="Tim44"/>
    <property type="match status" value="1"/>
</dbReference>
<gene>
    <name evidence="2" type="ORF">DI536_20880</name>
</gene>
<sequence>MLALRRLPCFVIVAATSALGRIGGGENFNSGNSDDRGGGDGGAIVELLVWLIIRHPQVGIPVAIIVAIGFFIWKARSGGDASTRKAIDRAEAERRTKVSAAAVDGWVNALKTKDPNFDLLKFFDRTRRQFLELQDAWFKRNLEPVRKYLSDATFQRLVVQLKLMELAGVRDAIAEPAVVDMQIIGLEQNDSFDSVHIRVTADLKDTDAPSTATDEQALALAKKQKAERFTEVWTFVRKPGAQTKVDGDVSQGKCPNCGAPFEGGAANTCEFCGAIVNSGNFDWVLSEITQGSQHQPHPALPDGFVKARQSDPALTTEALEDRASLVFWKWIEAQSLGDPSRMAKVSVEQFGASLQKRAFREVAVGAVNTQQLSRQNDKDVAAIEVRWSAKVGAGQSQPLRYVMLLERGAGAKTPDGHGMSTNRCSQCGAPLTDNGQPVCEFCGNVFSSGANDWVLRDVGSWEWWRGHGGVPATSRAAPAAARVPDREERERLVYLMAVMARADGVVDESERKLLRMASERWNVPWANVELALNATGDSLFGKLIVRGSSEAESFMRELVQVAKADGKIDARERKLLASAATHLGLSGRLDEFLK</sequence>
<accession>A0A2W5T2R0</accession>
<dbReference type="Gene3D" id="3.10.450.240">
    <property type="match status" value="1"/>
</dbReference>
<dbReference type="SUPFAM" id="SSF158682">
    <property type="entry name" value="TerB-like"/>
    <property type="match status" value="1"/>
</dbReference>
<name>A0A2W5T2R0_9BACT</name>
<dbReference type="InterPro" id="IPR032710">
    <property type="entry name" value="NTF2-like_dom_sf"/>
</dbReference>
<dbReference type="CDD" id="cd07177">
    <property type="entry name" value="terB_like"/>
    <property type="match status" value="1"/>
</dbReference>
<dbReference type="Gene3D" id="1.10.3680.10">
    <property type="entry name" value="TerB-like"/>
    <property type="match status" value="1"/>
</dbReference>
<dbReference type="AlphaFoldDB" id="A0A2W5T2R0"/>
<proteinExistence type="predicted"/>
<dbReference type="InterPro" id="IPR007379">
    <property type="entry name" value="Tim44-like_dom"/>
</dbReference>
<dbReference type="Proteomes" id="UP000249061">
    <property type="component" value="Unassembled WGS sequence"/>
</dbReference>
<organism evidence="2 3">
    <name type="scientific">Archangium gephyra</name>
    <dbReference type="NCBI Taxonomy" id="48"/>
    <lineage>
        <taxon>Bacteria</taxon>
        <taxon>Pseudomonadati</taxon>
        <taxon>Myxococcota</taxon>
        <taxon>Myxococcia</taxon>
        <taxon>Myxococcales</taxon>
        <taxon>Cystobacterineae</taxon>
        <taxon>Archangiaceae</taxon>
        <taxon>Archangium</taxon>
    </lineage>
</organism>
<evidence type="ECO:0000313" key="2">
    <source>
        <dbReference type="EMBL" id="PZR09799.1"/>
    </source>
</evidence>
<dbReference type="SMART" id="SM00978">
    <property type="entry name" value="Tim44"/>
    <property type="match status" value="1"/>
</dbReference>